<evidence type="ECO:0000313" key="8">
    <source>
        <dbReference type="EMBL" id="SMX78915.1"/>
    </source>
</evidence>
<dbReference type="InterPro" id="IPR003838">
    <property type="entry name" value="ABC3_permease_C"/>
</dbReference>
<comment type="subcellular location">
    <subcellularLocation>
        <location evidence="1">Cell membrane</location>
        <topology evidence="1">Multi-pass membrane protein</topology>
    </subcellularLocation>
</comment>
<dbReference type="PANTHER" id="PTHR30287">
    <property type="entry name" value="MEMBRANE COMPONENT OF PREDICTED ABC SUPERFAMILY METABOLITE UPTAKE TRANSPORTER"/>
    <property type="match status" value="1"/>
</dbReference>
<accession>A0A2H1IUR1</accession>
<dbReference type="InterPro" id="IPR036259">
    <property type="entry name" value="MFS_trans_sf"/>
</dbReference>
<keyword evidence="4 6" id="KW-1133">Transmembrane helix</keyword>
<evidence type="ECO:0000256" key="1">
    <source>
        <dbReference type="ARBA" id="ARBA00004651"/>
    </source>
</evidence>
<dbReference type="GO" id="GO:0005886">
    <property type="term" value="C:plasma membrane"/>
    <property type="evidence" value="ECO:0007669"/>
    <property type="project" value="UniProtKB-SubCell"/>
</dbReference>
<protein>
    <submittedName>
        <fullName evidence="8">Putative ABC transport system permease protein</fullName>
    </submittedName>
</protein>
<evidence type="ECO:0000313" key="9">
    <source>
        <dbReference type="Proteomes" id="UP000234289"/>
    </source>
</evidence>
<evidence type="ECO:0000256" key="4">
    <source>
        <dbReference type="ARBA" id="ARBA00022989"/>
    </source>
</evidence>
<feature type="transmembrane region" description="Helical" evidence="6">
    <location>
        <begin position="315"/>
        <end position="335"/>
    </location>
</feature>
<dbReference type="Pfam" id="PF02687">
    <property type="entry name" value="FtsX"/>
    <property type="match status" value="2"/>
</dbReference>
<evidence type="ECO:0000256" key="3">
    <source>
        <dbReference type="ARBA" id="ARBA00022692"/>
    </source>
</evidence>
<dbReference type="InterPro" id="IPR038766">
    <property type="entry name" value="Membrane_comp_ABC_pdt"/>
</dbReference>
<keyword evidence="5 6" id="KW-0472">Membrane</keyword>
<gene>
    <name evidence="8" type="ORF">BAUR920_01446</name>
</gene>
<dbReference type="EMBL" id="FXZG01000006">
    <property type="protein sequence ID" value="SMX78915.1"/>
    <property type="molecule type" value="Genomic_DNA"/>
</dbReference>
<name>A0A2H1IUR1_BREAU</name>
<feature type="transmembrane region" description="Helical" evidence="6">
    <location>
        <begin position="658"/>
        <end position="681"/>
    </location>
</feature>
<feature type="transmembrane region" description="Helical" evidence="6">
    <location>
        <begin position="256"/>
        <end position="280"/>
    </location>
</feature>
<dbReference type="Proteomes" id="UP000234289">
    <property type="component" value="Unassembled WGS sequence"/>
</dbReference>
<feature type="transmembrane region" description="Helical" evidence="6">
    <location>
        <begin position="701"/>
        <end position="724"/>
    </location>
</feature>
<dbReference type="PANTHER" id="PTHR30287:SF2">
    <property type="entry name" value="BLL1001 PROTEIN"/>
    <property type="match status" value="1"/>
</dbReference>
<reference evidence="9" key="1">
    <citation type="submission" date="2017-03" db="EMBL/GenBank/DDBJ databases">
        <authorList>
            <person name="Monnet C."/>
        </authorList>
    </citation>
    <scope>NUCLEOTIDE SEQUENCE [LARGE SCALE GENOMIC DNA]</scope>
    <source>
        <strain evidence="9">CNRZ 920</strain>
    </source>
</reference>
<proteinExistence type="predicted"/>
<feature type="domain" description="ABC3 transporter permease C-terminal" evidence="7">
    <location>
        <begin position="262"/>
        <end position="369"/>
    </location>
</feature>
<organism evidence="8 9">
    <name type="scientific">Brevibacterium aurantiacum</name>
    <dbReference type="NCBI Taxonomy" id="273384"/>
    <lineage>
        <taxon>Bacteria</taxon>
        <taxon>Bacillati</taxon>
        <taxon>Actinomycetota</taxon>
        <taxon>Actinomycetes</taxon>
        <taxon>Micrococcales</taxon>
        <taxon>Brevibacteriaceae</taxon>
        <taxon>Brevibacterium</taxon>
    </lineage>
</organism>
<dbReference type="AlphaFoldDB" id="A0A2H1IUR1"/>
<evidence type="ECO:0000259" key="7">
    <source>
        <dbReference type="Pfam" id="PF02687"/>
    </source>
</evidence>
<feature type="transmembrane region" description="Helical" evidence="6">
    <location>
        <begin position="12"/>
        <end position="34"/>
    </location>
</feature>
<dbReference type="SUPFAM" id="SSF103473">
    <property type="entry name" value="MFS general substrate transporter"/>
    <property type="match status" value="1"/>
</dbReference>
<feature type="transmembrane region" description="Helical" evidence="6">
    <location>
        <begin position="436"/>
        <end position="456"/>
    </location>
</feature>
<keyword evidence="2" id="KW-1003">Cell membrane</keyword>
<evidence type="ECO:0000256" key="2">
    <source>
        <dbReference type="ARBA" id="ARBA00022475"/>
    </source>
</evidence>
<feature type="transmembrane region" description="Helical" evidence="6">
    <location>
        <begin position="756"/>
        <end position="775"/>
    </location>
</feature>
<feature type="domain" description="ABC3 transporter permease C-terminal" evidence="7">
    <location>
        <begin position="660"/>
        <end position="780"/>
    </location>
</feature>
<evidence type="ECO:0000256" key="5">
    <source>
        <dbReference type="ARBA" id="ARBA00023136"/>
    </source>
</evidence>
<sequence length="789" mass="84234">MLRRELTRDTGVNLSLLIVLALSAFLMATGAAVLERLASASGQLFEQTQPPHFLQMHSGDYDPKALTDFVDAHPSIQSSMIEDMVDVDGMAVSWQRTTADESGSMADSQIDNLFVRQNTDFDFLIDDTGSPARPDAGEVFIPVAYQLRYGLNPGDTLTIDTGSTKVPLTIAGVIRDGQMASSLSSSTRFLVSDKDWQTLKDGANTTSEIIVAFRLHDTAEIPALQSAYEADSNVPQNGQAVTLSLIRLINVISDGIVAIALMFVSLALVVIALINVRFVIRRTLVKDVQQIGTMRAIGLPASAISSLYLTRYRLLTALACLIGGAAAIGGVAALTRSLQANYAHAEVTPWSIIIPILALVAVYVLVLTMCRAVLRAVRRVDVVSALVHGSLLSGRKGARVNRRRARWVRRTNLEKLPGTIDQRLALKSLLAEGKTWMLLPLVFALATLVITIPLAVQSTFASPQFITYMGSPDRDLRSDIRFTDHTTETRDDLLAAMESEAGIAEVAVLGSVLYRIDGVEGPRSQLVDIGDHRGLGTRYLSGSAPSEGEISVSDLAAETYGVDVGDDLILGSETGEVTARVSGVYQDVTNGGVTAKMQGQVPDEADAYTVFADVRDGESATEIAEALNDDVPAAKTLPMDEYVQQTFSSISDALRSTAVIAIVFGLFVAVLITTLFLRLVVVQERGRSGILRTLGFSPAEVSAQTSVKTIAGIVVGVIAGVLGASLLGPPVVGAVLSVAGVGLADFAFLVNPILKWVVLPLILVVAGGTASFLVARQRRTENMSEWLKG</sequence>
<evidence type="ECO:0000256" key="6">
    <source>
        <dbReference type="SAM" id="Phobius"/>
    </source>
</evidence>
<feature type="transmembrane region" description="Helical" evidence="6">
    <location>
        <begin position="347"/>
        <end position="374"/>
    </location>
</feature>
<keyword evidence="3 6" id="KW-0812">Transmembrane</keyword>